<dbReference type="RefSeq" id="WP_259447132.1">
    <property type="nucleotide sequence ID" value="NZ_CP119520.1"/>
</dbReference>
<gene>
    <name evidence="1" type="ORF">NX786_00725</name>
</gene>
<dbReference type="EMBL" id="JANUHC010000001">
    <property type="protein sequence ID" value="MCS0627871.1"/>
    <property type="molecule type" value="Genomic_DNA"/>
</dbReference>
<accession>A0ABT2BT72</accession>
<evidence type="ECO:0000313" key="2">
    <source>
        <dbReference type="Proteomes" id="UP001165263"/>
    </source>
</evidence>
<comment type="caution">
    <text evidence="1">The sequence shown here is derived from an EMBL/GenBank/DDBJ whole genome shotgun (WGS) entry which is preliminary data.</text>
</comment>
<name>A0ABT2BT72_9BURK</name>
<dbReference type="Proteomes" id="UP001165263">
    <property type="component" value="Unassembled WGS sequence"/>
</dbReference>
<proteinExistence type="predicted"/>
<sequence>MQFLRQDILTPSEIEALAGFDVSFHGLNDIDDRSAYSVERARSAAKSSHVVSYDSDTFTLKVGDHAYKADSVIDLPRDLRASSVLLDATTLEFPEIVLILHAYNSLPRGRKPRCVFIYTEPEGYTKKPPDEVITPGVAFNLSSHFKAKNPIPPYTSMFRVDTKARLIAFLGFEGSRLSQVLNDEDGHYYHKVTVVFGMPPFQASWDLHALMANYRLLQRENTSVRYCSASNPRAAYRLLHEAHHANIGGETNRLAVAPFGTKPMALGAALYCVENSAFLRIVYDHPVRLKGRSFGVNRTHLYEVDLNS</sequence>
<reference evidence="1" key="1">
    <citation type="submission" date="2022-08" db="EMBL/GenBank/DDBJ databases">
        <title>Reclassification of Massilia species as members of the genera Telluria, Duganella, Pseudoduganella, Mokoshia gen. nov. and Zemynaea gen. nov. using orthogonal and non-orthogonal genome-based approaches.</title>
        <authorList>
            <person name="Bowman J.P."/>
        </authorList>
    </citation>
    <scope>NUCLEOTIDE SEQUENCE</scope>
    <source>
        <strain evidence="1">LMG 11547</strain>
    </source>
</reference>
<protein>
    <submittedName>
        <fullName evidence="1">Uncharacterized protein</fullName>
    </submittedName>
</protein>
<keyword evidence="2" id="KW-1185">Reference proteome</keyword>
<organism evidence="1 2">
    <name type="scientific">Telluria mixta</name>
    <dbReference type="NCBI Taxonomy" id="34071"/>
    <lineage>
        <taxon>Bacteria</taxon>
        <taxon>Pseudomonadati</taxon>
        <taxon>Pseudomonadota</taxon>
        <taxon>Betaproteobacteria</taxon>
        <taxon>Burkholderiales</taxon>
        <taxon>Oxalobacteraceae</taxon>
        <taxon>Telluria group</taxon>
        <taxon>Telluria</taxon>
    </lineage>
</organism>
<evidence type="ECO:0000313" key="1">
    <source>
        <dbReference type="EMBL" id="MCS0627871.1"/>
    </source>
</evidence>